<dbReference type="Gene3D" id="2.40.30.10">
    <property type="entry name" value="Translation factors"/>
    <property type="match status" value="1"/>
</dbReference>
<dbReference type="InterPro" id="IPR039261">
    <property type="entry name" value="FNR_nucleotide-bd"/>
</dbReference>
<dbReference type="AlphaFoldDB" id="A0A3D9Z4H3"/>
<gene>
    <name evidence="3" type="ORF">DES32_0335</name>
</gene>
<dbReference type="Pfam" id="PF04954">
    <property type="entry name" value="SIP"/>
    <property type="match status" value="1"/>
</dbReference>
<dbReference type="EMBL" id="QUMO01000001">
    <property type="protein sequence ID" value="REF89120.1"/>
    <property type="molecule type" value="Genomic_DNA"/>
</dbReference>
<evidence type="ECO:0000313" key="3">
    <source>
        <dbReference type="EMBL" id="REF89120.1"/>
    </source>
</evidence>
<feature type="domain" description="FAD-binding FR-type" evidence="2">
    <location>
        <begin position="12"/>
        <end position="116"/>
    </location>
</feature>
<keyword evidence="4" id="KW-1185">Reference proteome</keyword>
<comment type="similarity">
    <text evidence="1">Belongs to the SIP oxidoreductase family.</text>
</comment>
<dbReference type="CDD" id="cd06193">
    <property type="entry name" value="siderophore_interacting"/>
    <property type="match status" value="1"/>
</dbReference>
<dbReference type="InterPro" id="IPR007037">
    <property type="entry name" value="SIP_rossman_dom"/>
</dbReference>
<dbReference type="Proteomes" id="UP000256900">
    <property type="component" value="Unassembled WGS sequence"/>
</dbReference>
<sequence length="269" mass="29896">MEHQIIRHRLEPRHRSLTVKEKTRITPGMIRILFAGSDLEDFVSLAPDDHVKLFIPTQTGEVERRDYTPRRFDRAARTLAIDFAVHDAGPATRWAIGAALGDRLDIGGPRGSAVVSPTFDWWLMIGDETALPAIGRRIEEMPDGTRVVSIVSVRAKVEEQTFATGARHEALWVHRPLDHADDPASLLSTLQTISLPDGDGFVWIAAEARVARALRDYVVKSCGHPLAWTKAAGYWRKGVADATTSWKIECSTQAEAIFWASSSTVSQHR</sequence>
<comment type="caution">
    <text evidence="3">The sequence shown here is derived from an EMBL/GenBank/DDBJ whole genome shotgun (WGS) entry which is preliminary data.</text>
</comment>
<dbReference type="SUPFAM" id="SSF63380">
    <property type="entry name" value="Riboflavin synthase domain-like"/>
    <property type="match status" value="1"/>
</dbReference>
<dbReference type="GO" id="GO:0016491">
    <property type="term" value="F:oxidoreductase activity"/>
    <property type="evidence" value="ECO:0007669"/>
    <property type="project" value="InterPro"/>
</dbReference>
<dbReference type="RefSeq" id="WP_115834930.1">
    <property type="nucleotide sequence ID" value="NZ_CP025086.1"/>
</dbReference>
<evidence type="ECO:0000313" key="4">
    <source>
        <dbReference type="Proteomes" id="UP000256900"/>
    </source>
</evidence>
<accession>A0A3D9Z4H3</accession>
<name>A0A3D9Z4H3_9HYPH</name>
<evidence type="ECO:0000259" key="2">
    <source>
        <dbReference type="PROSITE" id="PS51384"/>
    </source>
</evidence>
<dbReference type="InterPro" id="IPR017927">
    <property type="entry name" value="FAD-bd_FR_type"/>
</dbReference>
<dbReference type="InterPro" id="IPR039374">
    <property type="entry name" value="SIP_fam"/>
</dbReference>
<dbReference type="InterPro" id="IPR017938">
    <property type="entry name" value="Riboflavin_synthase-like_b-brl"/>
</dbReference>
<protein>
    <submittedName>
        <fullName evidence="3">NADPH-dependent ferric siderophore reductase</fullName>
    </submittedName>
</protein>
<dbReference type="Gene3D" id="3.40.50.80">
    <property type="entry name" value="Nucleotide-binding domain of ferredoxin-NADP reductase (FNR) module"/>
    <property type="match status" value="1"/>
</dbReference>
<proteinExistence type="inferred from homology"/>
<organism evidence="3 4">
    <name type="scientific">Methylovirgula ligni</name>
    <dbReference type="NCBI Taxonomy" id="569860"/>
    <lineage>
        <taxon>Bacteria</taxon>
        <taxon>Pseudomonadati</taxon>
        <taxon>Pseudomonadota</taxon>
        <taxon>Alphaproteobacteria</taxon>
        <taxon>Hyphomicrobiales</taxon>
        <taxon>Beijerinckiaceae</taxon>
        <taxon>Methylovirgula</taxon>
    </lineage>
</organism>
<dbReference type="InterPro" id="IPR013113">
    <property type="entry name" value="SIP_FAD-bd"/>
</dbReference>
<dbReference type="PANTHER" id="PTHR30157">
    <property type="entry name" value="FERRIC REDUCTASE, NADPH-DEPENDENT"/>
    <property type="match status" value="1"/>
</dbReference>
<dbReference type="PANTHER" id="PTHR30157:SF0">
    <property type="entry name" value="NADPH-DEPENDENT FERRIC-CHELATE REDUCTASE"/>
    <property type="match status" value="1"/>
</dbReference>
<evidence type="ECO:0000256" key="1">
    <source>
        <dbReference type="ARBA" id="ARBA00035644"/>
    </source>
</evidence>
<dbReference type="PROSITE" id="PS51384">
    <property type="entry name" value="FAD_FR"/>
    <property type="match status" value="1"/>
</dbReference>
<reference evidence="3 4" key="1">
    <citation type="submission" date="2018-08" db="EMBL/GenBank/DDBJ databases">
        <title>Genomic Encyclopedia of Type Strains, Phase IV (KMG-IV): sequencing the most valuable type-strain genomes for metagenomic binning, comparative biology and taxonomic classification.</title>
        <authorList>
            <person name="Goeker M."/>
        </authorList>
    </citation>
    <scope>NUCLEOTIDE SEQUENCE [LARGE SCALE GENOMIC DNA]</scope>
    <source>
        <strain evidence="3 4">BW863</strain>
    </source>
</reference>
<dbReference type="Pfam" id="PF08021">
    <property type="entry name" value="FAD_binding_9"/>
    <property type="match status" value="2"/>
</dbReference>
<dbReference type="OrthoDB" id="9814826at2"/>